<dbReference type="InterPro" id="IPR036518">
    <property type="entry name" value="CobE/GbiG_C_sf"/>
</dbReference>
<dbReference type="AlphaFoldDB" id="A0A1I7EVX4"/>
<dbReference type="Gene3D" id="3.40.50.11220">
    <property type="match status" value="1"/>
</dbReference>
<evidence type="ECO:0000259" key="2">
    <source>
        <dbReference type="Pfam" id="PF11760"/>
    </source>
</evidence>
<keyword evidence="3" id="KW-0456">Lyase</keyword>
<organism evidence="3 4">
    <name type="scientific">Eubacterium pyruvativorans</name>
    <dbReference type="NCBI Taxonomy" id="155865"/>
    <lineage>
        <taxon>Bacteria</taxon>
        <taxon>Bacillati</taxon>
        <taxon>Bacillota</taxon>
        <taxon>Clostridia</taxon>
        <taxon>Eubacteriales</taxon>
        <taxon>Eubacteriaceae</taxon>
        <taxon>Eubacterium</taxon>
    </lineage>
</organism>
<dbReference type="InterPro" id="IPR038029">
    <property type="entry name" value="GbiG_N_sf"/>
</dbReference>
<dbReference type="Pfam" id="PF11760">
    <property type="entry name" value="CbiG_N"/>
    <property type="match status" value="1"/>
</dbReference>
<dbReference type="EMBL" id="FPBT01000001">
    <property type="protein sequence ID" value="SFU28062.1"/>
    <property type="molecule type" value="Genomic_DNA"/>
</dbReference>
<dbReference type="GO" id="GO:0016829">
    <property type="term" value="F:lyase activity"/>
    <property type="evidence" value="ECO:0007669"/>
    <property type="project" value="UniProtKB-KW"/>
</dbReference>
<dbReference type="PANTHER" id="PTHR37477">
    <property type="entry name" value="COBALT-PRECORRIN-5A HYDROLASE"/>
    <property type="match status" value="1"/>
</dbReference>
<name>A0A1I7EVX4_9FIRM</name>
<dbReference type="InterPro" id="IPR002750">
    <property type="entry name" value="CobE/GbiG_C"/>
</dbReference>
<dbReference type="SUPFAM" id="SSF159664">
    <property type="entry name" value="CobE/GbiG C-terminal domain-like"/>
    <property type="match status" value="1"/>
</dbReference>
<gene>
    <name evidence="3" type="ORF">SAMN05216508_10138</name>
</gene>
<evidence type="ECO:0000313" key="3">
    <source>
        <dbReference type="EMBL" id="SFU28062.1"/>
    </source>
</evidence>
<dbReference type="GO" id="GO:0009236">
    <property type="term" value="P:cobalamin biosynthetic process"/>
    <property type="evidence" value="ECO:0007669"/>
    <property type="project" value="InterPro"/>
</dbReference>
<dbReference type="OrthoDB" id="9781023at2"/>
<evidence type="ECO:0000259" key="1">
    <source>
        <dbReference type="Pfam" id="PF01890"/>
    </source>
</evidence>
<feature type="domain" description="CobE/GbiG C-terminal" evidence="1">
    <location>
        <begin position="221"/>
        <end position="343"/>
    </location>
</feature>
<dbReference type="InterPro" id="IPR052553">
    <property type="entry name" value="CbiG_hydrolase"/>
</dbReference>
<dbReference type="PANTHER" id="PTHR37477:SF1">
    <property type="entry name" value="COBALT-PRECORRIN-5A HYDROLASE"/>
    <property type="match status" value="1"/>
</dbReference>
<accession>A0A1I7EVX4</accession>
<keyword evidence="4" id="KW-1185">Reference proteome</keyword>
<reference evidence="3 4" key="1">
    <citation type="submission" date="2016-10" db="EMBL/GenBank/DDBJ databases">
        <authorList>
            <person name="de Groot N.N."/>
        </authorList>
    </citation>
    <scope>NUCLEOTIDE SEQUENCE [LARGE SCALE GENOMIC DNA]</scope>
    <source>
        <strain evidence="3 4">KHGC13</strain>
    </source>
</reference>
<protein>
    <submittedName>
        <fullName evidence="3">Cobalt-precorrin 5A acetaldehyde-lyase</fullName>
    </submittedName>
</protein>
<dbReference type="Pfam" id="PF01890">
    <property type="entry name" value="CbiG_C"/>
    <property type="match status" value="1"/>
</dbReference>
<evidence type="ECO:0000313" key="4">
    <source>
        <dbReference type="Proteomes" id="UP000198817"/>
    </source>
</evidence>
<feature type="domain" description="Cobalamin synthesis G N-terminal" evidence="2">
    <location>
        <begin position="38"/>
        <end position="118"/>
    </location>
</feature>
<proteinExistence type="predicted"/>
<sequence>MIRCLAFSDRGMELARRIAGALGGSAFRSGDPLRGAEWTKKYFSRSEALIFVGSCGIAVRMTAPLLRSKAEDPAVVVIDERGRFAIPVLSGHLGGANDLARRIAGLTGGTAVLTTATDVTGTFAVDSWARIHNASVLNTRRILPFSRKLLSGASAVLASRFPFQGTAPAGIRFTGMDSEDGNEDPDSVPDAVLDYGFLPGFPPAGGNVRGAEPLLLVPRVLTLGIGCRRGVSAEQIEEQYRKFLEHTGFREEAFRLAASIDLKQGERGLLTFCQRHHLKACFYSPDRLRQVTGVRSSSDFVKEVTGVDNVCERAAVLAASSGAGPGELIAEKFPGNGVTLAAAAMHYAPDWRDHE</sequence>
<dbReference type="STRING" id="155865.SAMN05216515_10239"/>
<dbReference type="Gene3D" id="3.30.420.180">
    <property type="entry name" value="CobE/GbiG C-terminal domain"/>
    <property type="match status" value="1"/>
</dbReference>
<dbReference type="Proteomes" id="UP000198817">
    <property type="component" value="Unassembled WGS sequence"/>
</dbReference>
<dbReference type="InterPro" id="IPR021744">
    <property type="entry name" value="CbiG_N"/>
</dbReference>
<dbReference type="SUPFAM" id="SSF159672">
    <property type="entry name" value="CbiG N-terminal domain-like"/>
    <property type="match status" value="1"/>
</dbReference>
<dbReference type="RefSeq" id="WP_090469053.1">
    <property type="nucleotide sequence ID" value="NZ_FOWF01000002.1"/>
</dbReference>